<reference evidence="10 11" key="1">
    <citation type="submission" date="2020-04" db="EMBL/GenBank/DDBJ databases">
        <title>Description of novel Gluconacetobacter.</title>
        <authorList>
            <person name="Sombolestani A."/>
        </authorList>
    </citation>
    <scope>NUCLEOTIDE SEQUENCE [LARGE SCALE GENOMIC DNA]</scope>
    <source>
        <strain evidence="8 11">LMG 1728</strain>
        <strain evidence="7 12">LMG 1731</strain>
        <strain evidence="9 10">LMG 22058</strain>
    </source>
</reference>
<evidence type="ECO:0000313" key="9">
    <source>
        <dbReference type="EMBL" id="MBB2197052.1"/>
    </source>
</evidence>
<feature type="domain" description="RNA polymerase sigma-70 region 2" evidence="5">
    <location>
        <begin position="11"/>
        <end position="73"/>
    </location>
</feature>
<keyword evidence="2" id="KW-0805">Transcription regulation</keyword>
<keyword evidence="3" id="KW-0731">Sigma factor</keyword>
<accession>A0A7W4JYG0</accession>
<dbReference type="InterPro" id="IPR013325">
    <property type="entry name" value="RNA_pol_sigma_r2"/>
</dbReference>
<dbReference type="EMBL" id="JABEQN010000013">
    <property type="protein sequence ID" value="MBB2194235.1"/>
    <property type="molecule type" value="Genomic_DNA"/>
</dbReference>
<evidence type="ECO:0000259" key="6">
    <source>
        <dbReference type="Pfam" id="PF08281"/>
    </source>
</evidence>
<evidence type="ECO:0000259" key="5">
    <source>
        <dbReference type="Pfam" id="PF04542"/>
    </source>
</evidence>
<dbReference type="InterPro" id="IPR007627">
    <property type="entry name" value="RNA_pol_sigma70_r2"/>
</dbReference>
<dbReference type="Proteomes" id="UP000540490">
    <property type="component" value="Unassembled WGS sequence"/>
</dbReference>
<comment type="similarity">
    <text evidence="1">Belongs to the sigma-70 factor family. ECF subfamily.</text>
</comment>
<dbReference type="Proteomes" id="UP000561077">
    <property type="component" value="Unassembled WGS sequence"/>
</dbReference>
<dbReference type="RefSeq" id="WP_182974182.1">
    <property type="nucleotide sequence ID" value="NZ_JABEQN010000013.1"/>
</dbReference>
<sequence length="172" mass="19002">MEESQQIVDVYLSHRARFVEVAAAIVGCRARAEDIVQDAFLKVTTAQRQGIAIQHPLPYLLQAIRRLAIDRLRFGRVRNEEDICNSAIQGLLADPLSPESHAESREALAIVERALATLPARTRLAFEMKRLGGCKLREIAETLDISIVRAAQLINDAMAACQQALDDTAAEN</sequence>
<evidence type="ECO:0000256" key="3">
    <source>
        <dbReference type="ARBA" id="ARBA00023082"/>
    </source>
</evidence>
<evidence type="ECO:0000313" key="10">
    <source>
        <dbReference type="Proteomes" id="UP000530320"/>
    </source>
</evidence>
<dbReference type="InterPro" id="IPR039425">
    <property type="entry name" value="RNA_pol_sigma-70-like"/>
</dbReference>
<dbReference type="Gene3D" id="1.10.10.10">
    <property type="entry name" value="Winged helix-like DNA-binding domain superfamily/Winged helix DNA-binding domain"/>
    <property type="match status" value="1"/>
</dbReference>
<evidence type="ECO:0000313" key="12">
    <source>
        <dbReference type="Proteomes" id="UP000561077"/>
    </source>
</evidence>
<evidence type="ECO:0000256" key="4">
    <source>
        <dbReference type="ARBA" id="ARBA00023163"/>
    </source>
</evidence>
<dbReference type="PANTHER" id="PTHR43133:SF63">
    <property type="entry name" value="RNA POLYMERASE SIGMA FACTOR FECI-RELATED"/>
    <property type="match status" value="1"/>
</dbReference>
<evidence type="ECO:0000256" key="1">
    <source>
        <dbReference type="ARBA" id="ARBA00010641"/>
    </source>
</evidence>
<dbReference type="InterPro" id="IPR013324">
    <property type="entry name" value="RNA_pol_sigma_r3/r4-like"/>
</dbReference>
<dbReference type="SUPFAM" id="SSF88946">
    <property type="entry name" value="Sigma2 domain of RNA polymerase sigma factors"/>
    <property type="match status" value="1"/>
</dbReference>
<dbReference type="EMBL" id="JABEQO010000013">
    <property type="protein sequence ID" value="MBB2165139.1"/>
    <property type="molecule type" value="Genomic_DNA"/>
</dbReference>
<dbReference type="GO" id="GO:0003677">
    <property type="term" value="F:DNA binding"/>
    <property type="evidence" value="ECO:0007669"/>
    <property type="project" value="InterPro"/>
</dbReference>
<evidence type="ECO:0000313" key="11">
    <source>
        <dbReference type="Proteomes" id="UP000540490"/>
    </source>
</evidence>
<dbReference type="GO" id="GO:0016987">
    <property type="term" value="F:sigma factor activity"/>
    <property type="evidence" value="ECO:0007669"/>
    <property type="project" value="UniProtKB-KW"/>
</dbReference>
<dbReference type="SUPFAM" id="SSF88659">
    <property type="entry name" value="Sigma3 and sigma4 domains of RNA polymerase sigma factors"/>
    <property type="match status" value="1"/>
</dbReference>
<dbReference type="Pfam" id="PF04542">
    <property type="entry name" value="Sigma70_r2"/>
    <property type="match status" value="1"/>
</dbReference>
<dbReference type="Proteomes" id="UP000530320">
    <property type="component" value="Unassembled WGS sequence"/>
</dbReference>
<dbReference type="GO" id="GO:0006352">
    <property type="term" value="P:DNA-templated transcription initiation"/>
    <property type="evidence" value="ECO:0007669"/>
    <property type="project" value="InterPro"/>
</dbReference>
<feature type="domain" description="RNA polymerase sigma factor 70 region 4 type 2" evidence="6">
    <location>
        <begin position="110"/>
        <end position="161"/>
    </location>
</feature>
<dbReference type="Pfam" id="PF08281">
    <property type="entry name" value="Sigma70_r4_2"/>
    <property type="match status" value="1"/>
</dbReference>
<gene>
    <name evidence="8" type="ORF">HLH25_11420</name>
    <name evidence="7" type="ORF">HLH26_11445</name>
    <name evidence="9" type="ORF">HLH44_06175</name>
</gene>
<dbReference type="InterPro" id="IPR036388">
    <property type="entry name" value="WH-like_DNA-bd_sf"/>
</dbReference>
<protein>
    <submittedName>
        <fullName evidence="9">Sigma-70 family RNA polymerase sigma factor</fullName>
    </submittedName>
</protein>
<dbReference type="InterPro" id="IPR013249">
    <property type="entry name" value="RNA_pol_sigma70_r4_t2"/>
</dbReference>
<dbReference type="NCBIfam" id="TIGR02937">
    <property type="entry name" value="sigma70-ECF"/>
    <property type="match status" value="1"/>
</dbReference>
<keyword evidence="11" id="KW-1185">Reference proteome</keyword>
<dbReference type="Gene3D" id="1.10.1740.10">
    <property type="match status" value="1"/>
</dbReference>
<organism evidence="9 10">
    <name type="scientific">Gluconacetobacter dulcium</name>
    <dbReference type="NCBI Taxonomy" id="2729096"/>
    <lineage>
        <taxon>Bacteria</taxon>
        <taxon>Pseudomonadati</taxon>
        <taxon>Pseudomonadota</taxon>
        <taxon>Alphaproteobacteria</taxon>
        <taxon>Acetobacterales</taxon>
        <taxon>Acetobacteraceae</taxon>
        <taxon>Gluconacetobacter</taxon>
    </lineage>
</organism>
<dbReference type="EMBL" id="JABEQP010000003">
    <property type="protein sequence ID" value="MBB2197052.1"/>
    <property type="molecule type" value="Genomic_DNA"/>
</dbReference>
<evidence type="ECO:0000313" key="7">
    <source>
        <dbReference type="EMBL" id="MBB2165139.1"/>
    </source>
</evidence>
<dbReference type="AlphaFoldDB" id="A0A7W4JYG0"/>
<comment type="caution">
    <text evidence="9">The sequence shown here is derived from an EMBL/GenBank/DDBJ whole genome shotgun (WGS) entry which is preliminary data.</text>
</comment>
<keyword evidence="4" id="KW-0804">Transcription</keyword>
<name>A0A7W4JYG0_9PROT</name>
<dbReference type="InterPro" id="IPR014284">
    <property type="entry name" value="RNA_pol_sigma-70_dom"/>
</dbReference>
<evidence type="ECO:0000256" key="2">
    <source>
        <dbReference type="ARBA" id="ARBA00023015"/>
    </source>
</evidence>
<dbReference type="PANTHER" id="PTHR43133">
    <property type="entry name" value="RNA POLYMERASE ECF-TYPE SIGMA FACTO"/>
    <property type="match status" value="1"/>
</dbReference>
<evidence type="ECO:0000313" key="8">
    <source>
        <dbReference type="EMBL" id="MBB2194235.1"/>
    </source>
</evidence>
<proteinExistence type="inferred from homology"/>